<accession>A0A8K0KHS1</accession>
<protein>
    <submittedName>
        <fullName evidence="1">Uncharacterized protein</fullName>
    </submittedName>
</protein>
<reference evidence="1" key="2">
    <citation type="submission" date="2017-10" db="EMBL/GenBank/DDBJ databases">
        <title>Ladona fulva Genome sequencing and assembly.</title>
        <authorList>
            <person name="Murali S."/>
            <person name="Richards S."/>
            <person name="Bandaranaike D."/>
            <person name="Bellair M."/>
            <person name="Blankenburg K."/>
            <person name="Chao H."/>
            <person name="Dinh H."/>
            <person name="Doddapaneni H."/>
            <person name="Dugan-Rocha S."/>
            <person name="Elkadiri S."/>
            <person name="Gnanaolivu R."/>
            <person name="Hernandez B."/>
            <person name="Skinner E."/>
            <person name="Javaid M."/>
            <person name="Lee S."/>
            <person name="Li M."/>
            <person name="Ming W."/>
            <person name="Munidasa M."/>
            <person name="Muniz J."/>
            <person name="Nguyen L."/>
            <person name="Hughes D."/>
            <person name="Osuji N."/>
            <person name="Pu L.-L."/>
            <person name="Puazo M."/>
            <person name="Qu C."/>
            <person name="Quiroz J."/>
            <person name="Raj R."/>
            <person name="Weissenberger G."/>
            <person name="Xin Y."/>
            <person name="Zou X."/>
            <person name="Han Y."/>
            <person name="Worley K."/>
            <person name="Muzny D."/>
            <person name="Gibbs R."/>
        </authorList>
    </citation>
    <scope>NUCLEOTIDE SEQUENCE</scope>
    <source>
        <strain evidence="1">Sampled in the wild</strain>
    </source>
</reference>
<evidence type="ECO:0000313" key="2">
    <source>
        <dbReference type="Proteomes" id="UP000792457"/>
    </source>
</evidence>
<proteinExistence type="predicted"/>
<keyword evidence="2" id="KW-1185">Reference proteome</keyword>
<name>A0A8K0KHS1_LADFU</name>
<reference evidence="1" key="1">
    <citation type="submission" date="2013-04" db="EMBL/GenBank/DDBJ databases">
        <authorList>
            <person name="Qu J."/>
            <person name="Murali S.C."/>
            <person name="Bandaranaike D."/>
            <person name="Bellair M."/>
            <person name="Blankenburg K."/>
            <person name="Chao H."/>
            <person name="Dinh H."/>
            <person name="Doddapaneni H."/>
            <person name="Downs B."/>
            <person name="Dugan-Rocha S."/>
            <person name="Elkadiri S."/>
            <person name="Gnanaolivu R.D."/>
            <person name="Hernandez B."/>
            <person name="Javaid M."/>
            <person name="Jayaseelan J.C."/>
            <person name="Lee S."/>
            <person name="Li M."/>
            <person name="Ming W."/>
            <person name="Munidasa M."/>
            <person name="Muniz J."/>
            <person name="Nguyen L."/>
            <person name="Ongeri F."/>
            <person name="Osuji N."/>
            <person name="Pu L.-L."/>
            <person name="Puazo M."/>
            <person name="Qu C."/>
            <person name="Quiroz J."/>
            <person name="Raj R."/>
            <person name="Weissenberger G."/>
            <person name="Xin Y."/>
            <person name="Zou X."/>
            <person name="Han Y."/>
            <person name="Richards S."/>
            <person name="Worley K."/>
            <person name="Muzny D."/>
            <person name="Gibbs R."/>
        </authorList>
    </citation>
    <scope>NUCLEOTIDE SEQUENCE</scope>
    <source>
        <strain evidence="1">Sampled in the wild</strain>
    </source>
</reference>
<dbReference type="Proteomes" id="UP000792457">
    <property type="component" value="Unassembled WGS sequence"/>
</dbReference>
<dbReference type="AlphaFoldDB" id="A0A8K0KHS1"/>
<gene>
    <name evidence="1" type="ORF">J437_LFUL005238</name>
</gene>
<comment type="caution">
    <text evidence="1">The sequence shown here is derived from an EMBL/GenBank/DDBJ whole genome shotgun (WGS) entry which is preliminary data.</text>
</comment>
<dbReference type="EMBL" id="KZ308752">
    <property type="protein sequence ID" value="KAG8233910.1"/>
    <property type="molecule type" value="Genomic_DNA"/>
</dbReference>
<sequence length="87" mass="9162">MTTIEMQPVSRKGGLELVNKPICVIDYNKYMGAEGSTLASSDCSKGSKAILDGPSVGERVPGTVDVWGDKGVATGDESMKARLDKDV</sequence>
<evidence type="ECO:0000313" key="1">
    <source>
        <dbReference type="EMBL" id="KAG8233910.1"/>
    </source>
</evidence>
<organism evidence="1 2">
    <name type="scientific">Ladona fulva</name>
    <name type="common">Scarce chaser dragonfly</name>
    <name type="synonym">Libellula fulva</name>
    <dbReference type="NCBI Taxonomy" id="123851"/>
    <lineage>
        <taxon>Eukaryota</taxon>
        <taxon>Metazoa</taxon>
        <taxon>Ecdysozoa</taxon>
        <taxon>Arthropoda</taxon>
        <taxon>Hexapoda</taxon>
        <taxon>Insecta</taxon>
        <taxon>Pterygota</taxon>
        <taxon>Palaeoptera</taxon>
        <taxon>Odonata</taxon>
        <taxon>Epiprocta</taxon>
        <taxon>Anisoptera</taxon>
        <taxon>Libelluloidea</taxon>
        <taxon>Libellulidae</taxon>
        <taxon>Ladona</taxon>
    </lineage>
</organism>